<feature type="region of interest" description="Disordered" evidence="1">
    <location>
        <begin position="636"/>
        <end position="683"/>
    </location>
</feature>
<feature type="compositionally biased region" description="Basic and acidic residues" evidence="1">
    <location>
        <begin position="216"/>
        <end position="225"/>
    </location>
</feature>
<evidence type="ECO:0000256" key="1">
    <source>
        <dbReference type="SAM" id="MobiDB-lite"/>
    </source>
</evidence>
<dbReference type="PANTHER" id="PTHR38406">
    <property type="entry name" value="TRANSCRIPTIONAL REPRESSOR OPI1"/>
    <property type="match status" value="1"/>
</dbReference>
<sequence length="683" mass="70684">MQARQRSIEDEDESVRIAVRALGDMRSGGGSGGGGVERERSGQAMGASSFQPTPALSMASTSTSPTLASPVLERAEALDAAAAAADSDSPHFVSRMSTLPIVNTALRAYEQSKASSRVVKYGAEMMESSVKTISRPVMDRLPVNQLDEFACRQLDRLGRYRGRAPSAAMDEQDGQNSERGRGSWESGLQIRDVSMTRGDLDGKSYGYGYGYDEREQSAVRDDGVDRSPTLRVQSPREDSQETDQQQQQQQQVAQRSRWQAVLLEAGGIGAAVSEESMRRLKYCLQWLQYATTHIDGQILILRDFMASLQPPPGSPNAINPDALISPEHMRQLQNVKHDVVNTVRQVVNIVSQYAGGALPEPARARVRGFILHLPQAWASAARRQDVPTAAGTAGRGGRGTRRSGRRDRGGEAPSRPASPSSASSPRHSRQTSSAVTGAAAGAGTGTGAAAALPPTAGSATQAAQRILTLATESLDMMRGVTGVVKDSLDRADAWVERLRVVGIQRQGVGAGAGADTAGEGGRERLAPPFDLMQHRGGGIASTSTSVTSSPVAHSTVLPPLRSPVAGAGGSSPLLHVSSGDSFFGEPEGLGKLSLGASGAGAGVGVGAGSRSGTVTPALGKKGMFAEEGEGGYVGGVGNGHGGGGRANGEGVEGVGQRAGGDVEGDGGDVEEGGGGTVEMDVDG</sequence>
<dbReference type="eggNOG" id="ENOG502RG16">
    <property type="taxonomic scope" value="Eukaryota"/>
</dbReference>
<feature type="region of interest" description="Disordered" evidence="1">
    <location>
        <begin position="1"/>
        <end position="67"/>
    </location>
</feature>
<dbReference type="GO" id="GO:0005634">
    <property type="term" value="C:nucleus"/>
    <property type="evidence" value="ECO:0007669"/>
    <property type="project" value="TreeGrafter"/>
</dbReference>
<evidence type="ECO:0008006" key="4">
    <source>
        <dbReference type="Google" id="ProtNLM"/>
    </source>
</evidence>
<dbReference type="RefSeq" id="XP_009549407.1">
    <property type="nucleotide sequence ID" value="XM_009551112.1"/>
</dbReference>
<keyword evidence="3" id="KW-1185">Reference proteome</keyword>
<dbReference type="GO" id="GO:0008654">
    <property type="term" value="P:phospholipid biosynthetic process"/>
    <property type="evidence" value="ECO:0007669"/>
    <property type="project" value="TreeGrafter"/>
</dbReference>
<dbReference type="STRING" id="747525.W4K211"/>
<feature type="region of interest" description="Disordered" evidence="1">
    <location>
        <begin position="216"/>
        <end position="252"/>
    </location>
</feature>
<protein>
    <recommendedName>
        <fullName evidence="4">Opi1-domain-containing protein</fullName>
    </recommendedName>
</protein>
<dbReference type="InParanoid" id="W4K211"/>
<dbReference type="GO" id="GO:0006357">
    <property type="term" value="P:regulation of transcription by RNA polymerase II"/>
    <property type="evidence" value="ECO:0007669"/>
    <property type="project" value="TreeGrafter"/>
</dbReference>
<dbReference type="Proteomes" id="UP000030671">
    <property type="component" value="Unassembled WGS sequence"/>
</dbReference>
<organism evidence="2 3">
    <name type="scientific">Heterobasidion irregulare (strain TC 32-1)</name>
    <dbReference type="NCBI Taxonomy" id="747525"/>
    <lineage>
        <taxon>Eukaryota</taxon>
        <taxon>Fungi</taxon>
        <taxon>Dikarya</taxon>
        <taxon>Basidiomycota</taxon>
        <taxon>Agaricomycotina</taxon>
        <taxon>Agaricomycetes</taxon>
        <taxon>Russulales</taxon>
        <taxon>Bondarzewiaceae</taxon>
        <taxon>Heterobasidion</taxon>
        <taxon>Heterobasidion annosum species complex</taxon>
    </lineage>
</organism>
<dbReference type="KEGG" id="hir:HETIRDRAFT_445866"/>
<evidence type="ECO:0000313" key="2">
    <source>
        <dbReference type="EMBL" id="ETW79146.1"/>
    </source>
</evidence>
<dbReference type="GO" id="GO:0030968">
    <property type="term" value="P:endoplasmic reticulum unfolded protein response"/>
    <property type="evidence" value="ECO:0007669"/>
    <property type="project" value="TreeGrafter"/>
</dbReference>
<dbReference type="HOGENOM" id="CLU_021914_1_0_1"/>
<reference evidence="2 3" key="1">
    <citation type="journal article" date="2012" name="New Phytol.">
        <title>Insight into trade-off between wood decay and parasitism from the genome of a fungal forest pathogen.</title>
        <authorList>
            <person name="Olson A."/>
            <person name="Aerts A."/>
            <person name="Asiegbu F."/>
            <person name="Belbahri L."/>
            <person name="Bouzid O."/>
            <person name="Broberg A."/>
            <person name="Canback B."/>
            <person name="Coutinho P.M."/>
            <person name="Cullen D."/>
            <person name="Dalman K."/>
            <person name="Deflorio G."/>
            <person name="van Diepen L.T."/>
            <person name="Dunand C."/>
            <person name="Duplessis S."/>
            <person name="Durling M."/>
            <person name="Gonthier P."/>
            <person name="Grimwood J."/>
            <person name="Fossdal C.G."/>
            <person name="Hansson D."/>
            <person name="Henrissat B."/>
            <person name="Hietala A."/>
            <person name="Himmelstrand K."/>
            <person name="Hoffmeister D."/>
            <person name="Hogberg N."/>
            <person name="James T.Y."/>
            <person name="Karlsson M."/>
            <person name="Kohler A."/>
            <person name="Kues U."/>
            <person name="Lee Y.H."/>
            <person name="Lin Y.C."/>
            <person name="Lind M."/>
            <person name="Lindquist E."/>
            <person name="Lombard V."/>
            <person name="Lucas S."/>
            <person name="Lunden K."/>
            <person name="Morin E."/>
            <person name="Murat C."/>
            <person name="Park J."/>
            <person name="Raffaello T."/>
            <person name="Rouze P."/>
            <person name="Salamov A."/>
            <person name="Schmutz J."/>
            <person name="Solheim H."/>
            <person name="Stahlberg J."/>
            <person name="Velez H."/>
            <person name="de Vries R.P."/>
            <person name="Wiebenga A."/>
            <person name="Woodward S."/>
            <person name="Yakovlev I."/>
            <person name="Garbelotto M."/>
            <person name="Martin F."/>
            <person name="Grigoriev I.V."/>
            <person name="Stenlid J."/>
        </authorList>
    </citation>
    <scope>NUCLEOTIDE SEQUENCE [LARGE SCALE GENOMIC DNA]</scope>
    <source>
        <strain evidence="2 3">TC 32-1</strain>
    </source>
</reference>
<feature type="compositionally biased region" description="Gly residues" evidence="1">
    <location>
        <begin position="26"/>
        <end position="35"/>
    </location>
</feature>
<evidence type="ECO:0000313" key="3">
    <source>
        <dbReference type="Proteomes" id="UP000030671"/>
    </source>
</evidence>
<feature type="compositionally biased region" description="Low complexity" evidence="1">
    <location>
        <begin position="412"/>
        <end position="439"/>
    </location>
</feature>
<feature type="compositionally biased region" description="Low complexity" evidence="1">
    <location>
        <begin position="242"/>
        <end position="252"/>
    </location>
</feature>
<proteinExistence type="predicted"/>
<dbReference type="OrthoDB" id="2441642at2759"/>
<dbReference type="GeneID" id="20675653"/>
<feature type="region of interest" description="Disordered" evidence="1">
    <location>
        <begin position="162"/>
        <end position="190"/>
    </location>
</feature>
<feature type="region of interest" description="Disordered" evidence="1">
    <location>
        <begin position="381"/>
        <end position="453"/>
    </location>
</feature>
<dbReference type="Pfam" id="PF08618">
    <property type="entry name" value="Opi1"/>
    <property type="match status" value="1"/>
</dbReference>
<dbReference type="AlphaFoldDB" id="W4K211"/>
<dbReference type="GO" id="GO:0005783">
    <property type="term" value="C:endoplasmic reticulum"/>
    <property type="evidence" value="ECO:0007669"/>
    <property type="project" value="TreeGrafter"/>
</dbReference>
<name>W4K211_HETIT</name>
<dbReference type="InterPro" id="IPR013927">
    <property type="entry name" value="TF_Opi1_Ccg-8"/>
</dbReference>
<gene>
    <name evidence="2" type="ORF">HETIRDRAFT_445866</name>
</gene>
<dbReference type="GO" id="GO:0003714">
    <property type="term" value="F:transcription corepressor activity"/>
    <property type="evidence" value="ECO:0007669"/>
    <property type="project" value="InterPro"/>
</dbReference>
<feature type="compositionally biased region" description="Low complexity" evidence="1">
    <location>
        <begin position="52"/>
        <end position="67"/>
    </location>
</feature>
<dbReference type="EMBL" id="KI925461">
    <property type="protein sequence ID" value="ETW79146.1"/>
    <property type="molecule type" value="Genomic_DNA"/>
</dbReference>
<feature type="compositionally biased region" description="Gly residues" evidence="1">
    <location>
        <begin position="636"/>
        <end position="658"/>
    </location>
</feature>
<feature type="compositionally biased region" description="Acidic residues" evidence="1">
    <location>
        <begin position="662"/>
        <end position="671"/>
    </location>
</feature>
<accession>W4K211</accession>
<dbReference type="PANTHER" id="PTHR38406:SF1">
    <property type="entry name" value="TRANSCRIPTIONAL REPRESSOR OPI1"/>
    <property type="match status" value="1"/>
</dbReference>